<gene>
    <name evidence="1" type="ORF">AV903_08530</name>
</gene>
<dbReference type="AlphaFoldDB" id="A0A345CRM0"/>
<accession>A0A345CRM0</accession>
<dbReference type="EMBL" id="CP013970">
    <property type="protein sequence ID" value="AXF76087.1"/>
    <property type="molecule type" value="Genomic_DNA"/>
</dbReference>
<protein>
    <submittedName>
        <fullName evidence="1">DUF2767 family protein</fullName>
    </submittedName>
</protein>
<proteinExistence type="predicted"/>
<sequence length="57" mass="6104">MDMEEADNAVARVIGEAVIQLLAEGRALTKEVIAEMVSMLAGDEPDLAVEFALGMLR</sequence>
<name>A0A345CRM0_9GAMM</name>
<evidence type="ECO:0000313" key="1">
    <source>
        <dbReference type="EMBL" id="AXF76087.1"/>
    </source>
</evidence>
<reference evidence="1 2" key="1">
    <citation type="submission" date="2016-01" db="EMBL/GenBank/DDBJ databases">
        <authorList>
            <person name="Oliw E.H."/>
        </authorList>
    </citation>
    <scope>NUCLEOTIDE SEQUENCE [LARGE SCALE GENOMIC DNA]</scope>
    <source>
        <strain evidence="1 2">MDcuke</strain>
    </source>
</reference>
<dbReference type="Proteomes" id="UP000264980">
    <property type="component" value="Chromosome"/>
</dbReference>
<organism evidence="1 2">
    <name type="scientific">Erwinia tracheiphila</name>
    <dbReference type="NCBI Taxonomy" id="65700"/>
    <lineage>
        <taxon>Bacteria</taxon>
        <taxon>Pseudomonadati</taxon>
        <taxon>Pseudomonadota</taxon>
        <taxon>Gammaproteobacteria</taxon>
        <taxon>Enterobacterales</taxon>
        <taxon>Erwiniaceae</taxon>
        <taxon>Erwinia</taxon>
    </lineage>
</organism>
<dbReference type="RefSeq" id="WP_233481582.1">
    <property type="nucleotide sequence ID" value="NZ_CP013970.1"/>
</dbReference>
<evidence type="ECO:0000313" key="2">
    <source>
        <dbReference type="Proteomes" id="UP000264980"/>
    </source>
</evidence>